<protein>
    <recommendedName>
        <fullName evidence="5">Pyruvate/2-oxoglutarate dehydrogenase complex, dihydrolipoamide acyltransferase (E2) component</fullName>
    </recommendedName>
</protein>
<evidence type="ECO:0000313" key="4">
    <source>
        <dbReference type="Proteomes" id="UP000193926"/>
    </source>
</evidence>
<keyword evidence="2" id="KW-0732">Signal</keyword>
<feature type="chain" id="PRO_5012485261" description="Pyruvate/2-oxoglutarate dehydrogenase complex, dihydrolipoamide acyltransferase (E2) component" evidence="2">
    <location>
        <begin position="25"/>
        <end position="175"/>
    </location>
</feature>
<accession>A0A1X4NQT8</accession>
<name>A0A1X4NQT8_9RHOB</name>
<feature type="compositionally biased region" description="Low complexity" evidence="1">
    <location>
        <begin position="54"/>
        <end position="68"/>
    </location>
</feature>
<dbReference type="EMBL" id="JFKC01000001">
    <property type="protein sequence ID" value="OSQ53267.1"/>
    <property type="molecule type" value="Genomic_DNA"/>
</dbReference>
<evidence type="ECO:0000313" key="3">
    <source>
        <dbReference type="EMBL" id="OSQ53267.1"/>
    </source>
</evidence>
<feature type="signal peptide" evidence="2">
    <location>
        <begin position="1"/>
        <end position="24"/>
    </location>
</feature>
<dbReference type="RefSeq" id="WP_233139526.1">
    <property type="nucleotide sequence ID" value="NZ_JFKC01000001.1"/>
</dbReference>
<comment type="caution">
    <text evidence="3">The sequence shown here is derived from an EMBL/GenBank/DDBJ whole genome shotgun (WGS) entry which is preliminary data.</text>
</comment>
<sequence length="175" mass="19194">MMPRALIILALVVLTACGSRQDTADRDTNLRQLRNPNGTPEEFSIVPPKPLQAPESLTELPTPTPGGSNRTDQTPLKDAVAALGGSPARLDPQQGIGAGDQALVARVSRFGRQANIREELAEADQAFRERRSLFNWRLVPQDTYNRIYRSQILDPYRTLEAARQAGAQTPSAPPR</sequence>
<evidence type="ECO:0008006" key="5">
    <source>
        <dbReference type="Google" id="ProtNLM"/>
    </source>
</evidence>
<reference evidence="3 4" key="1">
    <citation type="submission" date="2014-03" db="EMBL/GenBank/DDBJ databases">
        <title>The draft genome sequence of Marivita geojedonensis KCTC 23882.</title>
        <authorList>
            <person name="Lai Q."/>
            <person name="Shao Z."/>
        </authorList>
    </citation>
    <scope>NUCLEOTIDE SEQUENCE [LARGE SCALE GENOMIC DNA]</scope>
    <source>
        <strain evidence="3 4">DPG-138</strain>
    </source>
</reference>
<gene>
    <name evidence="3" type="ORF">MGEO_01535</name>
</gene>
<keyword evidence="4" id="KW-1185">Reference proteome</keyword>
<dbReference type="InterPro" id="IPR021395">
    <property type="entry name" value="DUF3035"/>
</dbReference>
<evidence type="ECO:0000256" key="2">
    <source>
        <dbReference type="SAM" id="SignalP"/>
    </source>
</evidence>
<dbReference type="AlphaFoldDB" id="A0A1X4NQT8"/>
<proteinExistence type="predicted"/>
<organism evidence="3 4">
    <name type="scientific">Marivita geojedonensis</name>
    <dbReference type="NCBI Taxonomy" id="1123756"/>
    <lineage>
        <taxon>Bacteria</taxon>
        <taxon>Pseudomonadati</taxon>
        <taxon>Pseudomonadota</taxon>
        <taxon>Alphaproteobacteria</taxon>
        <taxon>Rhodobacterales</taxon>
        <taxon>Roseobacteraceae</taxon>
        <taxon>Marivita</taxon>
    </lineage>
</organism>
<dbReference type="Proteomes" id="UP000193926">
    <property type="component" value="Unassembled WGS sequence"/>
</dbReference>
<feature type="region of interest" description="Disordered" evidence="1">
    <location>
        <begin position="21"/>
        <end position="74"/>
    </location>
</feature>
<dbReference type="PROSITE" id="PS51257">
    <property type="entry name" value="PROKAR_LIPOPROTEIN"/>
    <property type="match status" value="1"/>
</dbReference>
<evidence type="ECO:0000256" key="1">
    <source>
        <dbReference type="SAM" id="MobiDB-lite"/>
    </source>
</evidence>
<dbReference type="Pfam" id="PF11233">
    <property type="entry name" value="DUF3035"/>
    <property type="match status" value="1"/>
</dbReference>
<dbReference type="STRING" id="1123756.MGEO_01535"/>